<dbReference type="RefSeq" id="WP_323467700.1">
    <property type="nucleotide sequence ID" value="NZ_JAWJAY010000024.1"/>
</dbReference>
<dbReference type="Pfam" id="PF07739">
    <property type="entry name" value="TipAS"/>
    <property type="match status" value="1"/>
</dbReference>
<sequence length="101" mass="11964">HYYSIDENTLRNEEEEFKSILNELRIKKESGISTSNIEVKNFARRWKEIINSISPNDNEFQNNAERYYAENPDTATRVGIDPTLYKYIQDALINNLYSRNL</sequence>
<dbReference type="AlphaFoldDB" id="A0AAJ2U4S2"/>
<proteinExistence type="predicted"/>
<feature type="non-terminal residue" evidence="2">
    <location>
        <position position="1"/>
    </location>
</feature>
<evidence type="ECO:0000313" key="3">
    <source>
        <dbReference type="Proteomes" id="UP001285636"/>
    </source>
</evidence>
<evidence type="ECO:0000259" key="1">
    <source>
        <dbReference type="Pfam" id="PF07739"/>
    </source>
</evidence>
<dbReference type="Proteomes" id="UP001285636">
    <property type="component" value="Unassembled WGS sequence"/>
</dbReference>
<reference evidence="2" key="1">
    <citation type="submission" date="2023-10" db="EMBL/GenBank/DDBJ databases">
        <title>Screening of Alkalihalophilus pseudofirmusBZ-TG-HK211 and Its Alleviation of Salt Stress on Rapeseed Growth.</title>
        <authorList>
            <person name="Zhao B."/>
            <person name="Guo T."/>
        </authorList>
    </citation>
    <scope>NUCLEOTIDE SEQUENCE</scope>
    <source>
        <strain evidence="2">BZ-TG-HK211</strain>
    </source>
</reference>
<gene>
    <name evidence="2" type="ORF">RYX45_19800</name>
</gene>
<evidence type="ECO:0000313" key="2">
    <source>
        <dbReference type="EMBL" id="MDV2887430.1"/>
    </source>
</evidence>
<feature type="domain" description="TipAS antibiotic-recognition" evidence="1">
    <location>
        <begin position="6"/>
        <end position="93"/>
    </location>
</feature>
<name>A0AAJ2U4S2_ALKPS</name>
<protein>
    <submittedName>
        <fullName evidence="2">TipAS antibiotic-recognition domain-containing protein</fullName>
    </submittedName>
</protein>
<dbReference type="InterPro" id="IPR012925">
    <property type="entry name" value="TipAS_dom"/>
</dbReference>
<dbReference type="EMBL" id="JAWJAY010000024">
    <property type="protein sequence ID" value="MDV2887430.1"/>
    <property type="molecule type" value="Genomic_DNA"/>
</dbReference>
<comment type="caution">
    <text evidence="2">The sequence shown here is derived from an EMBL/GenBank/DDBJ whole genome shotgun (WGS) entry which is preliminary data.</text>
</comment>
<accession>A0AAJ2U4S2</accession>
<organism evidence="2 3">
    <name type="scientific">Alkalihalophilus pseudofirmus</name>
    <name type="common">Bacillus pseudofirmus</name>
    <dbReference type="NCBI Taxonomy" id="79885"/>
    <lineage>
        <taxon>Bacteria</taxon>
        <taxon>Bacillati</taxon>
        <taxon>Bacillota</taxon>
        <taxon>Bacilli</taxon>
        <taxon>Bacillales</taxon>
        <taxon>Bacillaceae</taxon>
        <taxon>Alkalihalophilus</taxon>
    </lineage>
</organism>